<accession>A0ABV9AHK4</accession>
<evidence type="ECO:0000313" key="2">
    <source>
        <dbReference type="Proteomes" id="UP001595839"/>
    </source>
</evidence>
<dbReference type="Proteomes" id="UP001595839">
    <property type="component" value="Unassembled WGS sequence"/>
</dbReference>
<name>A0ABV9AHK4_9ACTN</name>
<dbReference type="Gene3D" id="2.10.10.20">
    <property type="entry name" value="Carbohydrate-binding module superfamily 5/12"/>
    <property type="match status" value="1"/>
</dbReference>
<keyword evidence="2" id="KW-1185">Reference proteome</keyword>
<sequence>MGVYQLDIYAKTLYGAPLFVAFNSNVTVEQRSYGALEVTWDTPIQAAASQILAGVKAWTKLRLVRNSYGIPETEDDGWNILETPAGTETNTFLDDTVVPGQVYYYGIFVSTAPDTWDSTVTYYPGDLVTYNSSVYIAIQAGPSGAPDLNPTYWSLSSISEQWMRCGGGVGLAVRDFGNSLLLYDNIPRPYKVETVESTASSIPVNEQLARFCMLFGYFFDVMKCENDQLLRLNNVLRCTDRQITLLAQQMGIADRLPTLPELRRTYVRDAALIQRDRGSVSSTAALVKAITGWDSDVSIGYNELHDLDESAFTSPTYPTWQRDTVYSTTAGSQLYSDIVQYNGELYAAVGTPRRESAYLSYVAGTNPTRTGTGTIVRDPDRVADPYPGYIHLDNAAVGDILTFTFSAASGGAGFYNVLLVAVADPGGGIITAKVNGVAATMPALDLYSPSRQLIPIQLVGNFNLTATGNTLALTVTGKNALSTGYGITACYWMIQGGGININVRPTGDALSATYWQALTPNTLQDTLTEQNMLTGGYGSWNLSLPSGTINPDVSSGVSPDWWISPQGARSGTSSPGTGNSLNYTAKTTAGTREVFLSGLVRASTWDSTNTYFPGQAVIWNPLGWGKAPVYVARAQSVGRQPDLSPEKWTFTPYTANTSPEPSRIVSDSVYTPKVISWSATKAYQKGDRIAWRGHLYEAALPSLGIFPSGYNTDNQWWRWCGLNSQRYTYTLYHNRTATATGEDVRLFINFYNSYGTFGGTGFLGSDAQLLYDRFELQNYAYPQSTGSAPAGYVKPAAGQMGVPIPWNVSYGTWENARGVVRPTAWNAGAGTNEKKAGRVLWFNRVWVYDPVPAGHQGEQAYVTFMSAPDNSAGTMEHGVVFRYSSTAYWLASRDRLTYTTVTLSGSTVTAVTVEQVATWTPVQSGERFRVRNRAADILVESRIPGQSWRTLATVNDTRNNTSYGWGLLERVRS</sequence>
<dbReference type="RefSeq" id="WP_381167948.1">
    <property type="nucleotide sequence ID" value="NZ_JBHSFK010000002.1"/>
</dbReference>
<gene>
    <name evidence="1" type="ORF">ACFPIH_03210</name>
</gene>
<proteinExistence type="predicted"/>
<protein>
    <recommendedName>
        <fullName evidence="3">Minor tail protein</fullName>
    </recommendedName>
</protein>
<evidence type="ECO:0008006" key="3">
    <source>
        <dbReference type="Google" id="ProtNLM"/>
    </source>
</evidence>
<organism evidence="1 2">
    <name type="scientific">Streptomyces vulcanius</name>
    <dbReference type="NCBI Taxonomy" id="1441876"/>
    <lineage>
        <taxon>Bacteria</taxon>
        <taxon>Bacillati</taxon>
        <taxon>Actinomycetota</taxon>
        <taxon>Actinomycetes</taxon>
        <taxon>Kitasatosporales</taxon>
        <taxon>Streptomycetaceae</taxon>
        <taxon>Streptomyces</taxon>
    </lineage>
</organism>
<comment type="caution">
    <text evidence="1">The sequence shown here is derived from an EMBL/GenBank/DDBJ whole genome shotgun (WGS) entry which is preliminary data.</text>
</comment>
<reference evidence="2" key="1">
    <citation type="journal article" date="2019" name="Int. J. Syst. Evol. Microbiol.">
        <title>The Global Catalogue of Microorganisms (GCM) 10K type strain sequencing project: providing services to taxonomists for standard genome sequencing and annotation.</title>
        <authorList>
            <consortium name="The Broad Institute Genomics Platform"/>
            <consortium name="The Broad Institute Genome Sequencing Center for Infectious Disease"/>
            <person name="Wu L."/>
            <person name="Ma J."/>
        </authorList>
    </citation>
    <scope>NUCLEOTIDE SEQUENCE [LARGE SCALE GENOMIC DNA]</scope>
    <source>
        <strain evidence="2">CGMCC 4.7177</strain>
    </source>
</reference>
<dbReference type="EMBL" id="JBHSFK010000002">
    <property type="protein sequence ID" value="MFC4498540.1"/>
    <property type="molecule type" value="Genomic_DNA"/>
</dbReference>
<evidence type="ECO:0000313" key="1">
    <source>
        <dbReference type="EMBL" id="MFC4498540.1"/>
    </source>
</evidence>